<evidence type="ECO:0000313" key="6">
    <source>
        <dbReference type="Proteomes" id="UP000199013"/>
    </source>
</evidence>
<feature type="compositionally biased region" description="Low complexity" evidence="3">
    <location>
        <begin position="38"/>
        <end position="50"/>
    </location>
</feature>
<evidence type="ECO:0000256" key="2">
    <source>
        <dbReference type="ARBA" id="ARBA00022806"/>
    </source>
</evidence>
<dbReference type="SMART" id="SM00490">
    <property type="entry name" value="HELICc"/>
    <property type="match status" value="1"/>
</dbReference>
<evidence type="ECO:0000313" key="5">
    <source>
        <dbReference type="EMBL" id="SBW27719.1"/>
    </source>
</evidence>
<organism evidence="5 6">
    <name type="scientific">Candidatus Protofrankia californiensis</name>
    <dbReference type="NCBI Taxonomy" id="1839754"/>
    <lineage>
        <taxon>Bacteria</taxon>
        <taxon>Bacillati</taxon>
        <taxon>Actinomycetota</taxon>
        <taxon>Actinomycetes</taxon>
        <taxon>Frankiales</taxon>
        <taxon>Frankiaceae</taxon>
        <taxon>Protofrankia</taxon>
    </lineage>
</organism>
<gene>
    <name evidence="5" type="ORF">FDG2_5413</name>
</gene>
<evidence type="ECO:0000259" key="4">
    <source>
        <dbReference type="PROSITE" id="PS51194"/>
    </source>
</evidence>
<sequence length="257" mass="26697">MALGLAGRGVEDRVTVDAMAAGSDAMAGPAVTQTGTSAAGPTATRADTAAAGRRPSAAVLDVLPRLRAVELSGLRIEALHGRLHPDDKDEIMTRFAAGDLDVLVATTVIEVGVNVPNATVMVVADADRFGVSQLHQLRGRVGRGSAPGWCLLYTDAERGSPAWERLAAVAATSDGAELARLDLAQRREGDVLGAAQSGGRRSLRLLELLKDEELIRSARDEATVLVDADPRLSAHPALAAALAATLDEARAAYLEKG</sequence>
<keyword evidence="2 5" id="KW-0067">ATP-binding</keyword>
<dbReference type="PANTHER" id="PTHR47964">
    <property type="entry name" value="ATP-DEPENDENT DNA HELICASE HOMOLOG RECG, CHLOROPLASTIC"/>
    <property type="match status" value="1"/>
</dbReference>
<feature type="domain" description="Helicase C-terminal" evidence="4">
    <location>
        <begin position="30"/>
        <end position="189"/>
    </location>
</feature>
<evidence type="ECO:0000256" key="1">
    <source>
        <dbReference type="ARBA" id="ARBA00022801"/>
    </source>
</evidence>
<evidence type="ECO:0000256" key="3">
    <source>
        <dbReference type="SAM" id="MobiDB-lite"/>
    </source>
</evidence>
<dbReference type="AlphaFoldDB" id="A0A1C3PD14"/>
<protein>
    <submittedName>
        <fullName evidence="5">DEAD/DEAH box helicase</fullName>
    </submittedName>
</protein>
<keyword evidence="6" id="KW-1185">Reference proteome</keyword>
<dbReference type="InterPro" id="IPR027417">
    <property type="entry name" value="P-loop_NTPase"/>
</dbReference>
<dbReference type="Pfam" id="PF00271">
    <property type="entry name" value="Helicase_C"/>
    <property type="match status" value="1"/>
</dbReference>
<dbReference type="Proteomes" id="UP000199013">
    <property type="component" value="Unassembled WGS sequence"/>
</dbReference>
<keyword evidence="2 5" id="KW-0547">Nucleotide-binding</keyword>
<dbReference type="InterPro" id="IPR047112">
    <property type="entry name" value="RecG/Mfd"/>
</dbReference>
<feature type="region of interest" description="Disordered" evidence="3">
    <location>
        <begin position="26"/>
        <end position="50"/>
    </location>
</feature>
<dbReference type="InterPro" id="IPR045562">
    <property type="entry name" value="RecG_dom3_C"/>
</dbReference>
<keyword evidence="2 5" id="KW-0347">Helicase</keyword>
<dbReference type="GO" id="GO:0003678">
    <property type="term" value="F:DNA helicase activity"/>
    <property type="evidence" value="ECO:0007669"/>
    <property type="project" value="TreeGrafter"/>
</dbReference>
<dbReference type="Gene3D" id="3.40.50.300">
    <property type="entry name" value="P-loop containing nucleotide triphosphate hydrolases"/>
    <property type="match status" value="1"/>
</dbReference>
<dbReference type="EMBL" id="FLUV01002254">
    <property type="protein sequence ID" value="SBW27719.1"/>
    <property type="molecule type" value="Genomic_DNA"/>
</dbReference>
<reference evidence="6" key="1">
    <citation type="submission" date="2016-02" db="EMBL/GenBank/DDBJ databases">
        <authorList>
            <person name="Wibberg D."/>
        </authorList>
    </citation>
    <scope>NUCLEOTIDE SEQUENCE [LARGE SCALE GENOMIC DNA]</scope>
</reference>
<dbReference type="GO" id="GO:0006281">
    <property type="term" value="P:DNA repair"/>
    <property type="evidence" value="ECO:0007669"/>
    <property type="project" value="InterPro"/>
</dbReference>
<dbReference type="InterPro" id="IPR001650">
    <property type="entry name" value="Helicase_C-like"/>
</dbReference>
<accession>A0A1C3PD14</accession>
<dbReference type="PROSITE" id="PS51194">
    <property type="entry name" value="HELICASE_CTER"/>
    <property type="match status" value="1"/>
</dbReference>
<dbReference type="GO" id="GO:0016787">
    <property type="term" value="F:hydrolase activity"/>
    <property type="evidence" value="ECO:0007669"/>
    <property type="project" value="UniProtKB-KW"/>
</dbReference>
<proteinExistence type="predicted"/>
<dbReference type="SUPFAM" id="SSF52540">
    <property type="entry name" value="P-loop containing nucleoside triphosphate hydrolases"/>
    <property type="match status" value="1"/>
</dbReference>
<name>A0A1C3PD14_9ACTN</name>
<keyword evidence="1" id="KW-0378">Hydrolase</keyword>
<dbReference type="PANTHER" id="PTHR47964:SF1">
    <property type="entry name" value="ATP-DEPENDENT DNA HELICASE HOMOLOG RECG, CHLOROPLASTIC"/>
    <property type="match status" value="1"/>
</dbReference>
<dbReference type="Pfam" id="PF19833">
    <property type="entry name" value="RecG_dom3_C"/>
    <property type="match status" value="1"/>
</dbReference>